<comment type="catalytic activity">
    <reaction evidence="18">
        <text>leukotriene C4 = leukotriene A4 + glutathione</text>
        <dbReference type="Rhea" id="RHEA:17617"/>
        <dbReference type="ChEBI" id="CHEBI:57463"/>
        <dbReference type="ChEBI" id="CHEBI:57925"/>
        <dbReference type="ChEBI" id="CHEBI:57973"/>
        <dbReference type="EC" id="4.4.1.20"/>
    </reaction>
    <physiologicalReaction direction="right-to-left" evidence="18">
        <dbReference type="Rhea" id="RHEA:17619"/>
    </physiologicalReaction>
</comment>
<evidence type="ECO:0000256" key="10">
    <source>
        <dbReference type="ARBA" id="ARBA00023136"/>
    </source>
</evidence>
<gene>
    <name evidence="24" type="ORF">AMELA_G00279280</name>
</gene>
<dbReference type="EMBL" id="JAAGNN010000028">
    <property type="protein sequence ID" value="KAF4070944.1"/>
    <property type="molecule type" value="Genomic_DNA"/>
</dbReference>
<evidence type="ECO:0000256" key="1">
    <source>
        <dbReference type="ARBA" id="ARBA00004374"/>
    </source>
</evidence>
<keyword evidence="3" id="KW-0808">Transferase</keyword>
<dbReference type="GO" id="GO:0004602">
    <property type="term" value="F:glutathione peroxidase activity"/>
    <property type="evidence" value="ECO:0007669"/>
    <property type="project" value="TreeGrafter"/>
</dbReference>
<sequence>MTLDVTGDKFYSLVLFVATPLILLNYTSIVHPGVFVQLEARKKYNVKYPTMYSDDPENGHIFNCIQRVHQNTVEVMPSFLFFLAAGGIYHPRLASVLGIIWIAGRAVYAHGYSSGVPSKRTRGAFGYVGLLGLLLCTMDSAINMLGCDCQPKWPRGMFKTL</sequence>
<dbReference type="GO" id="GO:0004464">
    <property type="term" value="F:leukotriene-C4 synthase activity"/>
    <property type="evidence" value="ECO:0007669"/>
    <property type="project" value="UniProtKB-EC"/>
</dbReference>
<evidence type="ECO:0000256" key="14">
    <source>
        <dbReference type="ARBA" id="ARBA00037884"/>
    </source>
</evidence>
<evidence type="ECO:0000256" key="3">
    <source>
        <dbReference type="ARBA" id="ARBA00022679"/>
    </source>
</evidence>
<evidence type="ECO:0000256" key="7">
    <source>
        <dbReference type="ARBA" id="ARBA00023002"/>
    </source>
</evidence>
<reference evidence="24 25" key="1">
    <citation type="submission" date="2020-02" db="EMBL/GenBank/DDBJ databases">
        <title>A chromosome-scale genome assembly of the black bullhead catfish (Ameiurus melas).</title>
        <authorList>
            <person name="Wen M."/>
            <person name="Zham M."/>
            <person name="Cabau C."/>
            <person name="Klopp C."/>
            <person name="Donnadieu C."/>
            <person name="Roques C."/>
            <person name="Bouchez O."/>
            <person name="Lampietro C."/>
            <person name="Jouanno E."/>
            <person name="Herpin A."/>
            <person name="Louis A."/>
            <person name="Berthelot C."/>
            <person name="Parey E."/>
            <person name="Roest-Crollius H."/>
            <person name="Braasch I."/>
            <person name="Postlethwait J."/>
            <person name="Robinson-Rechavi M."/>
            <person name="Echchiki A."/>
            <person name="Begum T."/>
            <person name="Montfort J."/>
            <person name="Schartl M."/>
            <person name="Bobe J."/>
            <person name="Guiguen Y."/>
        </authorList>
    </citation>
    <scope>NUCLEOTIDE SEQUENCE [LARGE SCALE GENOMIC DNA]</scope>
    <source>
        <strain evidence="24">M_S1</strain>
        <tissue evidence="24">Blood</tissue>
    </source>
</reference>
<evidence type="ECO:0000256" key="13">
    <source>
        <dbReference type="ARBA" id="ARBA00023288"/>
    </source>
</evidence>
<proteinExistence type="inferred from homology"/>
<protein>
    <recommendedName>
        <fullName evidence="20">Glutathione S-transferase 3, mitochondrial</fullName>
        <ecNumber evidence="16">4.4.1.20</ecNumber>
    </recommendedName>
    <alternativeName>
        <fullName evidence="21">Glutathione peroxidase MGST3</fullName>
    </alternativeName>
    <alternativeName>
        <fullName evidence="22">LTC4 synthase MGST3</fullName>
    </alternativeName>
</protein>
<dbReference type="GO" id="GO:0005635">
    <property type="term" value="C:nuclear envelope"/>
    <property type="evidence" value="ECO:0007669"/>
    <property type="project" value="TreeGrafter"/>
</dbReference>
<keyword evidence="12" id="KW-0456">Lyase</keyword>
<dbReference type="Pfam" id="PF01124">
    <property type="entry name" value="MAPEG"/>
    <property type="match status" value="1"/>
</dbReference>
<evidence type="ECO:0000256" key="5">
    <source>
        <dbReference type="ARBA" id="ARBA00022787"/>
    </source>
</evidence>
<feature type="transmembrane region" description="Helical" evidence="23">
    <location>
        <begin position="79"/>
        <end position="104"/>
    </location>
</feature>
<comment type="pathway">
    <text evidence="15">Lipid metabolism; arachidonate metabolism.</text>
</comment>
<dbReference type="PANTHER" id="PTHR10250:SF26">
    <property type="entry name" value="GLUTATHIONE S-TRANSFERASE 3, MITOCHONDRIAL"/>
    <property type="match status" value="1"/>
</dbReference>
<feature type="transmembrane region" description="Helical" evidence="23">
    <location>
        <begin position="124"/>
        <end position="145"/>
    </location>
</feature>
<keyword evidence="4 23" id="KW-0812">Transmembrane</keyword>
<name>A0A7J5ZJV7_AMEME</name>
<comment type="caution">
    <text evidence="24">The sequence shown here is derived from an EMBL/GenBank/DDBJ whole genome shotgun (WGS) entry which is preliminary data.</text>
</comment>
<feature type="transmembrane region" description="Helical" evidence="23">
    <location>
        <begin position="12"/>
        <end position="38"/>
    </location>
</feature>
<comment type="similarity">
    <text evidence="2">Belongs to the MAPEG family.</text>
</comment>
<comment type="pathway">
    <text evidence="14">Lipid metabolism; leukotriene C4 biosynthesis.</text>
</comment>
<evidence type="ECO:0000256" key="15">
    <source>
        <dbReference type="ARBA" id="ARBA00037916"/>
    </source>
</evidence>
<evidence type="ECO:0000256" key="21">
    <source>
        <dbReference type="ARBA" id="ARBA00075145"/>
    </source>
</evidence>
<comment type="catalytic activity">
    <reaction evidence="17">
        <text>(5S)-hydroperoxy-(6E,8Z,11Z,14Z)-eicosatetraenoate + 2 glutathione = (5S)-hydroxy-(6E,8Z,11Z,14Z)-eicosatetraenoate + glutathione disulfide + H2O</text>
        <dbReference type="Rhea" id="RHEA:48620"/>
        <dbReference type="ChEBI" id="CHEBI:15377"/>
        <dbReference type="ChEBI" id="CHEBI:57450"/>
        <dbReference type="ChEBI" id="CHEBI:57925"/>
        <dbReference type="ChEBI" id="CHEBI:58297"/>
        <dbReference type="ChEBI" id="CHEBI:90632"/>
    </reaction>
    <physiologicalReaction direction="left-to-right" evidence="17">
        <dbReference type="Rhea" id="RHEA:48621"/>
    </physiologicalReaction>
</comment>
<keyword evidence="5" id="KW-1000">Mitochondrion outer membrane</keyword>
<dbReference type="GO" id="GO:0006629">
    <property type="term" value="P:lipid metabolic process"/>
    <property type="evidence" value="ECO:0007669"/>
    <property type="project" value="UniProtKB-KW"/>
</dbReference>
<evidence type="ECO:0000256" key="12">
    <source>
        <dbReference type="ARBA" id="ARBA00023239"/>
    </source>
</evidence>
<dbReference type="AlphaFoldDB" id="A0A7J5ZJV7"/>
<evidence type="ECO:0000256" key="17">
    <source>
        <dbReference type="ARBA" id="ARBA00043664"/>
    </source>
</evidence>
<evidence type="ECO:0000256" key="19">
    <source>
        <dbReference type="ARBA" id="ARBA00051411"/>
    </source>
</evidence>
<evidence type="ECO:0000256" key="22">
    <source>
        <dbReference type="ARBA" id="ARBA00076908"/>
    </source>
</evidence>
<evidence type="ECO:0000256" key="2">
    <source>
        <dbReference type="ARBA" id="ARBA00010459"/>
    </source>
</evidence>
<keyword evidence="8" id="KW-0443">Lipid metabolism</keyword>
<dbReference type="SUPFAM" id="SSF161084">
    <property type="entry name" value="MAPEG domain-like"/>
    <property type="match status" value="1"/>
</dbReference>
<dbReference type="InterPro" id="IPR023352">
    <property type="entry name" value="MAPEG-like_dom_sf"/>
</dbReference>
<evidence type="ECO:0000256" key="4">
    <source>
        <dbReference type="ARBA" id="ARBA00022692"/>
    </source>
</evidence>
<dbReference type="Gene3D" id="1.20.120.550">
    <property type="entry name" value="Membrane associated eicosanoid/glutathione metabolism-like domain"/>
    <property type="match status" value="1"/>
</dbReference>
<keyword evidence="6 23" id="KW-1133">Transmembrane helix</keyword>
<keyword evidence="7" id="KW-0560">Oxidoreductase</keyword>
<evidence type="ECO:0000256" key="18">
    <source>
        <dbReference type="ARBA" id="ARBA00049298"/>
    </source>
</evidence>
<comment type="subcellular location">
    <subcellularLocation>
        <location evidence="1">Mitochondrion outer membrane</location>
        <topology evidence="1">Multi-pass membrane protein</topology>
    </subcellularLocation>
</comment>
<keyword evidence="10 23" id="KW-0472">Membrane</keyword>
<dbReference type="FunFam" id="1.20.120.550:FF:000004">
    <property type="entry name" value="Microsomal glutathione S-transferase 3"/>
    <property type="match status" value="1"/>
</dbReference>
<keyword evidence="13" id="KW-0449">Lipoprotein</keyword>
<evidence type="ECO:0000256" key="9">
    <source>
        <dbReference type="ARBA" id="ARBA00023128"/>
    </source>
</evidence>
<organism evidence="24 25">
    <name type="scientific">Ameiurus melas</name>
    <name type="common">Black bullhead</name>
    <name type="synonym">Silurus melas</name>
    <dbReference type="NCBI Taxonomy" id="219545"/>
    <lineage>
        <taxon>Eukaryota</taxon>
        <taxon>Metazoa</taxon>
        <taxon>Chordata</taxon>
        <taxon>Craniata</taxon>
        <taxon>Vertebrata</taxon>
        <taxon>Euteleostomi</taxon>
        <taxon>Actinopterygii</taxon>
        <taxon>Neopterygii</taxon>
        <taxon>Teleostei</taxon>
        <taxon>Ostariophysi</taxon>
        <taxon>Siluriformes</taxon>
        <taxon>Ictaluridae</taxon>
        <taxon>Ameiurus</taxon>
    </lineage>
</organism>
<accession>A0A7J5ZJV7</accession>
<dbReference type="InterPro" id="IPR050997">
    <property type="entry name" value="MAPEG"/>
</dbReference>
<dbReference type="GO" id="GO:0005783">
    <property type="term" value="C:endoplasmic reticulum"/>
    <property type="evidence" value="ECO:0007669"/>
    <property type="project" value="TreeGrafter"/>
</dbReference>
<dbReference type="PANTHER" id="PTHR10250">
    <property type="entry name" value="MICROSOMAL GLUTATHIONE S-TRANSFERASE"/>
    <property type="match status" value="1"/>
</dbReference>
<evidence type="ECO:0000256" key="23">
    <source>
        <dbReference type="SAM" id="Phobius"/>
    </source>
</evidence>
<dbReference type="GO" id="GO:0006691">
    <property type="term" value="P:leukotriene metabolic process"/>
    <property type="evidence" value="ECO:0007669"/>
    <property type="project" value="UniProtKB-ARBA"/>
</dbReference>
<keyword evidence="9" id="KW-0496">Mitochondrion</keyword>
<keyword evidence="11" id="KW-0564">Palmitate</keyword>
<keyword evidence="25" id="KW-1185">Reference proteome</keyword>
<dbReference type="Proteomes" id="UP000593565">
    <property type="component" value="Unassembled WGS sequence"/>
</dbReference>
<evidence type="ECO:0000313" key="24">
    <source>
        <dbReference type="EMBL" id="KAF4070944.1"/>
    </source>
</evidence>
<dbReference type="GO" id="GO:0005741">
    <property type="term" value="C:mitochondrial outer membrane"/>
    <property type="evidence" value="ECO:0007669"/>
    <property type="project" value="UniProtKB-SubCell"/>
</dbReference>
<evidence type="ECO:0000256" key="20">
    <source>
        <dbReference type="ARBA" id="ARBA00069748"/>
    </source>
</evidence>
<evidence type="ECO:0000313" key="25">
    <source>
        <dbReference type="Proteomes" id="UP000593565"/>
    </source>
</evidence>
<dbReference type="EC" id="4.4.1.20" evidence="16"/>
<dbReference type="GO" id="GO:0004364">
    <property type="term" value="F:glutathione transferase activity"/>
    <property type="evidence" value="ECO:0007669"/>
    <property type="project" value="TreeGrafter"/>
</dbReference>
<dbReference type="InterPro" id="IPR001129">
    <property type="entry name" value="Membr-assoc_MAPEG"/>
</dbReference>
<evidence type="ECO:0000256" key="6">
    <source>
        <dbReference type="ARBA" id="ARBA00022989"/>
    </source>
</evidence>
<evidence type="ECO:0000256" key="11">
    <source>
        <dbReference type="ARBA" id="ARBA00023139"/>
    </source>
</evidence>
<comment type="catalytic activity">
    <reaction evidence="19">
        <text>15-deoxy-Delta(12,14)-prostaglandin J2 + glutathione = 15-deoxy-Delta(12,14)-prostaglandin J2-S-(R)-glutathione</text>
        <dbReference type="Rhea" id="RHEA:75963"/>
        <dbReference type="ChEBI" id="CHEBI:57925"/>
        <dbReference type="ChEBI" id="CHEBI:85236"/>
        <dbReference type="ChEBI" id="CHEBI:194498"/>
    </reaction>
    <physiologicalReaction direction="left-to-right" evidence="19">
        <dbReference type="Rhea" id="RHEA:75964"/>
    </physiologicalReaction>
</comment>
<evidence type="ECO:0000256" key="16">
    <source>
        <dbReference type="ARBA" id="ARBA00039056"/>
    </source>
</evidence>
<evidence type="ECO:0000256" key="8">
    <source>
        <dbReference type="ARBA" id="ARBA00023098"/>
    </source>
</evidence>